<dbReference type="Pfam" id="PF10414">
    <property type="entry name" value="CysG_dimeriser"/>
    <property type="match status" value="1"/>
</dbReference>
<dbReference type="EMBL" id="LVJN01000018">
    <property type="protein sequence ID" value="OSM05128.1"/>
    <property type="molecule type" value="Genomic_DNA"/>
</dbReference>
<gene>
    <name evidence="8" type="ORF">MAIT1_03280</name>
</gene>
<reference evidence="8 9" key="1">
    <citation type="journal article" date="2016" name="BMC Genomics">
        <title>Combined genomic and structural analyses of a cultured magnetotactic bacterium reveals its niche adaptation to a dynamic environment.</title>
        <authorList>
            <person name="Araujo A.C."/>
            <person name="Morillo V."/>
            <person name="Cypriano J."/>
            <person name="Teixeira L.C."/>
            <person name="Leao P."/>
            <person name="Lyra S."/>
            <person name="Almeida L.G."/>
            <person name="Bazylinski D.A."/>
            <person name="Vasconcellos A.T."/>
            <person name="Abreu F."/>
            <person name="Lins U."/>
        </authorList>
    </citation>
    <scope>NUCLEOTIDE SEQUENCE [LARGE SCALE GENOMIC DNA]</scope>
    <source>
        <strain evidence="8 9">IT-1</strain>
    </source>
</reference>
<keyword evidence="3" id="KW-0560">Oxidoreductase</keyword>
<keyword evidence="9" id="KW-1185">Reference proteome</keyword>
<accession>A0A1Y2K6Z9</accession>
<dbReference type="GO" id="GO:0019354">
    <property type="term" value="P:siroheme biosynthetic process"/>
    <property type="evidence" value="ECO:0007669"/>
    <property type="project" value="UniProtKB-UniPathway"/>
</dbReference>
<organism evidence="8 9">
    <name type="scientific">Magnetofaba australis IT-1</name>
    <dbReference type="NCBI Taxonomy" id="1434232"/>
    <lineage>
        <taxon>Bacteria</taxon>
        <taxon>Pseudomonadati</taxon>
        <taxon>Pseudomonadota</taxon>
        <taxon>Magnetococcia</taxon>
        <taxon>Magnetococcales</taxon>
        <taxon>Magnetococcaceae</taxon>
        <taxon>Magnetofaba</taxon>
    </lineage>
</organism>
<dbReference type="GO" id="GO:0043115">
    <property type="term" value="F:precorrin-2 dehydrogenase activity"/>
    <property type="evidence" value="ECO:0007669"/>
    <property type="project" value="UniProtKB-EC"/>
</dbReference>
<dbReference type="Gene3D" id="3.40.50.720">
    <property type="entry name" value="NAD(P)-binding Rossmann-like Domain"/>
    <property type="match status" value="1"/>
</dbReference>
<keyword evidence="4" id="KW-0520">NAD</keyword>
<evidence type="ECO:0000256" key="4">
    <source>
        <dbReference type="ARBA" id="ARBA00023027"/>
    </source>
</evidence>
<evidence type="ECO:0000256" key="3">
    <source>
        <dbReference type="ARBA" id="ARBA00023002"/>
    </source>
</evidence>
<name>A0A1Y2K6Z9_9PROT</name>
<dbReference type="STRING" id="1434232.MAIT1_03280"/>
<evidence type="ECO:0000256" key="5">
    <source>
        <dbReference type="ARBA" id="ARBA00023244"/>
    </source>
</evidence>
<evidence type="ECO:0000313" key="9">
    <source>
        <dbReference type="Proteomes" id="UP000194003"/>
    </source>
</evidence>
<feature type="domain" description="Sirohaem synthase dimerisation" evidence="7">
    <location>
        <begin position="116"/>
        <end position="171"/>
    </location>
</feature>
<sequence length="181" mass="20657">MTLLALELEGELLALAEEGALAWRREPFTPEMLDDVWFVLCADDNPELHMRLSRVCAQRRIFLNVVDRKTHCSAIWPALVDRHPVVAALTTGGASPALSSWLRRRLQQAIPEGVDALAQWLSAWRARVAKQRSTFALRARFWREAFEQDKIPELYLEGRIQEADALLKQRLEGSEDGRKPT</sequence>
<dbReference type="AlphaFoldDB" id="A0A1Y2K6Z9"/>
<keyword evidence="5" id="KW-0627">Porphyrin biosynthesis</keyword>
<dbReference type="PANTHER" id="PTHR35330">
    <property type="entry name" value="SIROHEME BIOSYNTHESIS PROTEIN MET8"/>
    <property type="match status" value="1"/>
</dbReference>
<evidence type="ECO:0000256" key="2">
    <source>
        <dbReference type="ARBA" id="ARBA00012400"/>
    </source>
</evidence>
<dbReference type="InterPro" id="IPR036291">
    <property type="entry name" value="NAD(P)-bd_dom_sf"/>
</dbReference>
<dbReference type="Proteomes" id="UP000194003">
    <property type="component" value="Unassembled WGS sequence"/>
</dbReference>
<evidence type="ECO:0000259" key="7">
    <source>
        <dbReference type="Pfam" id="PF10414"/>
    </source>
</evidence>
<dbReference type="InterPro" id="IPR006367">
    <property type="entry name" value="Sirohaem_synthase_N"/>
</dbReference>
<dbReference type="SUPFAM" id="SSF51735">
    <property type="entry name" value="NAD(P)-binding Rossmann-fold domains"/>
    <property type="match status" value="1"/>
</dbReference>
<protein>
    <recommendedName>
        <fullName evidence="2">precorrin-2 dehydrogenase</fullName>
        <ecNumber evidence="2">1.3.1.76</ecNumber>
    </recommendedName>
</protein>
<comment type="caution">
    <text evidence="8">The sequence shown here is derived from an EMBL/GenBank/DDBJ whole genome shotgun (WGS) entry which is preliminary data.</text>
</comment>
<evidence type="ECO:0000256" key="1">
    <source>
        <dbReference type="ARBA" id="ARBA00005010"/>
    </source>
</evidence>
<dbReference type="InterPro" id="IPR037115">
    <property type="entry name" value="Sirohaem_synt_dimer_dom_sf"/>
</dbReference>
<dbReference type="InterPro" id="IPR028161">
    <property type="entry name" value="Met8-like"/>
</dbReference>
<dbReference type="InterPro" id="IPR019478">
    <property type="entry name" value="Sirohaem_synthase_dimer_dom"/>
</dbReference>
<evidence type="ECO:0000313" key="8">
    <source>
        <dbReference type="EMBL" id="OSM05128.1"/>
    </source>
</evidence>
<dbReference type="UniPathway" id="UPA00262">
    <property type="reaction ID" value="UER00222"/>
</dbReference>
<dbReference type="GO" id="GO:0004325">
    <property type="term" value="F:ferrochelatase activity"/>
    <property type="evidence" value="ECO:0007669"/>
    <property type="project" value="InterPro"/>
</dbReference>
<dbReference type="PANTHER" id="PTHR35330:SF1">
    <property type="entry name" value="SIROHEME BIOSYNTHESIS PROTEIN MET8"/>
    <property type="match status" value="1"/>
</dbReference>
<comment type="catalytic activity">
    <reaction evidence="6">
        <text>precorrin-2 + NAD(+) = sirohydrochlorin + NADH + 2 H(+)</text>
        <dbReference type="Rhea" id="RHEA:15613"/>
        <dbReference type="ChEBI" id="CHEBI:15378"/>
        <dbReference type="ChEBI" id="CHEBI:57540"/>
        <dbReference type="ChEBI" id="CHEBI:57945"/>
        <dbReference type="ChEBI" id="CHEBI:58351"/>
        <dbReference type="ChEBI" id="CHEBI:58827"/>
        <dbReference type="EC" id="1.3.1.76"/>
    </reaction>
</comment>
<proteinExistence type="predicted"/>
<dbReference type="NCBIfam" id="TIGR01470">
    <property type="entry name" value="cysG_Nterm"/>
    <property type="match status" value="1"/>
</dbReference>
<comment type="pathway">
    <text evidence="1">Porphyrin-containing compound metabolism; siroheme biosynthesis; sirohydrochlorin from precorrin-2: step 1/1.</text>
</comment>
<dbReference type="Pfam" id="PF13241">
    <property type="entry name" value="NAD_binding_7"/>
    <property type="match status" value="1"/>
</dbReference>
<evidence type="ECO:0000256" key="6">
    <source>
        <dbReference type="ARBA" id="ARBA00047561"/>
    </source>
</evidence>
<dbReference type="EC" id="1.3.1.76" evidence="2"/>
<dbReference type="Gene3D" id="1.10.8.210">
    <property type="entry name" value="Sirohaem synthase, dimerisation domain"/>
    <property type="match status" value="1"/>
</dbReference>
<dbReference type="SUPFAM" id="SSF75615">
    <property type="entry name" value="Siroheme synthase middle domains-like"/>
    <property type="match status" value="1"/>
</dbReference>
<dbReference type="Gene3D" id="3.30.160.110">
    <property type="entry name" value="Siroheme synthase, domain 2"/>
    <property type="match status" value="1"/>
</dbReference>